<evidence type="ECO:0000313" key="1">
    <source>
        <dbReference type="EMBL" id="KAH7988138.1"/>
    </source>
</evidence>
<name>A0ACB8E764_9SAUR</name>
<reference evidence="1" key="1">
    <citation type="submission" date="2021-08" db="EMBL/GenBank/DDBJ databases">
        <title>The first chromosome-level gecko genome reveals the dynamic sex chromosomes of Neotropical dwarf geckos (Sphaerodactylidae: Sphaerodactylus).</title>
        <authorList>
            <person name="Pinto B.J."/>
            <person name="Keating S.E."/>
            <person name="Gamble T."/>
        </authorList>
    </citation>
    <scope>NUCLEOTIDE SEQUENCE</scope>
    <source>
        <strain evidence="1">TG3544</strain>
    </source>
</reference>
<comment type="caution">
    <text evidence="1">The sequence shown here is derived from an EMBL/GenBank/DDBJ whole genome shotgun (WGS) entry which is preliminary data.</text>
</comment>
<dbReference type="EMBL" id="CM037623">
    <property type="protein sequence ID" value="KAH7988138.1"/>
    <property type="molecule type" value="Genomic_DNA"/>
</dbReference>
<sequence length="190" mass="19624">MKKRARLSRGRSRGGPPPLPPPPRRGANMRAKALSGTLSSVECLVTYTWPPTFSSTTSGKEAPPPPSAAADPTSLMGRMGAAPPLSFSAMPAPRPTRRSRPAHSPAARAALPAGRPPEPARSPASQPHPPAQGAPTGSRARSATWPPFARRAFPVVRQAGLGGASAAAAPRRPHRFPPRRGATDSGSPVA</sequence>
<evidence type="ECO:0000313" key="2">
    <source>
        <dbReference type="Proteomes" id="UP000827872"/>
    </source>
</evidence>
<keyword evidence="2" id="KW-1185">Reference proteome</keyword>
<dbReference type="Proteomes" id="UP000827872">
    <property type="component" value="Linkage Group LG10"/>
</dbReference>
<organism evidence="1 2">
    <name type="scientific">Sphaerodactylus townsendi</name>
    <dbReference type="NCBI Taxonomy" id="933632"/>
    <lineage>
        <taxon>Eukaryota</taxon>
        <taxon>Metazoa</taxon>
        <taxon>Chordata</taxon>
        <taxon>Craniata</taxon>
        <taxon>Vertebrata</taxon>
        <taxon>Euteleostomi</taxon>
        <taxon>Lepidosauria</taxon>
        <taxon>Squamata</taxon>
        <taxon>Bifurcata</taxon>
        <taxon>Gekkota</taxon>
        <taxon>Sphaerodactylidae</taxon>
        <taxon>Sphaerodactylus</taxon>
    </lineage>
</organism>
<gene>
    <name evidence="1" type="ORF">K3G42_008708</name>
</gene>
<proteinExistence type="predicted"/>
<accession>A0ACB8E764</accession>
<protein>
    <submittedName>
        <fullName evidence="1">Uncharacterized protein</fullName>
    </submittedName>
</protein>